<feature type="signal peptide" evidence="3">
    <location>
        <begin position="1"/>
        <end position="25"/>
    </location>
</feature>
<evidence type="ECO:0000313" key="6">
    <source>
        <dbReference type="Proteomes" id="UP000036987"/>
    </source>
</evidence>
<evidence type="ECO:0000256" key="1">
    <source>
        <dbReference type="ARBA" id="ARBA00022729"/>
    </source>
</evidence>
<dbReference type="GO" id="GO:0006952">
    <property type="term" value="P:defense response"/>
    <property type="evidence" value="ECO:0000318"/>
    <property type="project" value="GO_Central"/>
</dbReference>
<dbReference type="SUPFAM" id="SSF57095">
    <property type="entry name" value="Scorpion toxin-like"/>
    <property type="match status" value="1"/>
</dbReference>
<dbReference type="InterPro" id="IPR008176">
    <property type="entry name" value="Defensin_plant"/>
</dbReference>
<name>A0A0K9NJE5_ZOSMR</name>
<dbReference type="PANTHER" id="PTHR33147">
    <property type="entry name" value="DEFENSIN-LIKE PROTEIN 1"/>
    <property type="match status" value="1"/>
</dbReference>
<dbReference type="Pfam" id="PF00304">
    <property type="entry name" value="Gamma-thionin"/>
    <property type="match status" value="1"/>
</dbReference>
<dbReference type="Gene3D" id="3.30.30.10">
    <property type="entry name" value="Knottin, scorpion toxin-like"/>
    <property type="match status" value="1"/>
</dbReference>
<sequence length="81" mass="9257">MAELRFFPAIFLVLLLLVAFPGDITDTGLKLAEARICRSLSHRFRGLCFSNTNCRNSCFLEHFSGGYCQGFRHRCFCTKQC</sequence>
<accession>A0A0K9NJE5</accession>
<dbReference type="AlphaFoldDB" id="A0A0K9NJE5"/>
<reference evidence="6" key="1">
    <citation type="journal article" date="2016" name="Nature">
        <title>The genome of the seagrass Zostera marina reveals angiosperm adaptation to the sea.</title>
        <authorList>
            <person name="Olsen J.L."/>
            <person name="Rouze P."/>
            <person name="Verhelst B."/>
            <person name="Lin Y.-C."/>
            <person name="Bayer T."/>
            <person name="Collen J."/>
            <person name="Dattolo E."/>
            <person name="De Paoli E."/>
            <person name="Dittami S."/>
            <person name="Maumus F."/>
            <person name="Michel G."/>
            <person name="Kersting A."/>
            <person name="Lauritano C."/>
            <person name="Lohaus R."/>
            <person name="Toepel M."/>
            <person name="Tonon T."/>
            <person name="Vanneste K."/>
            <person name="Amirebrahimi M."/>
            <person name="Brakel J."/>
            <person name="Bostroem C."/>
            <person name="Chovatia M."/>
            <person name="Grimwood J."/>
            <person name="Jenkins J.W."/>
            <person name="Jueterbock A."/>
            <person name="Mraz A."/>
            <person name="Stam W.T."/>
            <person name="Tice H."/>
            <person name="Bornberg-Bauer E."/>
            <person name="Green P.J."/>
            <person name="Pearson G.A."/>
            <person name="Procaccini G."/>
            <person name="Duarte C.M."/>
            <person name="Schmutz J."/>
            <person name="Reusch T.B.H."/>
            <person name="Van de Peer Y."/>
        </authorList>
    </citation>
    <scope>NUCLEOTIDE SEQUENCE [LARGE SCALE GENOMIC DNA]</scope>
    <source>
        <strain evidence="6">cv. Finnish</strain>
    </source>
</reference>
<dbReference type="PROSITE" id="PS00940">
    <property type="entry name" value="GAMMA_THIONIN"/>
    <property type="match status" value="1"/>
</dbReference>
<protein>
    <recommendedName>
        <fullName evidence="4">Knottins-like domain-containing protein</fullName>
    </recommendedName>
</protein>
<dbReference type="InterPro" id="IPR036574">
    <property type="entry name" value="Scorpion_toxin-like_sf"/>
</dbReference>
<dbReference type="PANTHER" id="PTHR33147:SF39">
    <property type="entry name" value="DRO1 PROTEIN-RELATED"/>
    <property type="match status" value="1"/>
</dbReference>
<proteinExistence type="predicted"/>
<dbReference type="InterPro" id="IPR003614">
    <property type="entry name" value="Knottins"/>
</dbReference>
<dbReference type="OrthoDB" id="683455at2759"/>
<gene>
    <name evidence="5" type="ORF">ZOSMA_98G00160</name>
</gene>
<evidence type="ECO:0000256" key="3">
    <source>
        <dbReference type="SAM" id="SignalP"/>
    </source>
</evidence>
<dbReference type="OMA" id="RTCETRS"/>
<dbReference type="CDD" id="cd00107">
    <property type="entry name" value="Knot1"/>
    <property type="match status" value="1"/>
</dbReference>
<dbReference type="STRING" id="29655.A0A0K9NJE5"/>
<keyword evidence="2" id="KW-1015">Disulfide bond</keyword>
<dbReference type="EMBL" id="LFYR01002215">
    <property type="protein sequence ID" value="KMZ56192.1"/>
    <property type="molecule type" value="Genomic_DNA"/>
</dbReference>
<dbReference type="Proteomes" id="UP000036987">
    <property type="component" value="Unassembled WGS sequence"/>
</dbReference>
<keyword evidence="1 3" id="KW-0732">Signal</keyword>
<dbReference type="PRINTS" id="PR00288">
    <property type="entry name" value="PUROTHIONIN"/>
</dbReference>
<keyword evidence="6" id="KW-1185">Reference proteome</keyword>
<evidence type="ECO:0000259" key="4">
    <source>
        <dbReference type="SMART" id="SM00505"/>
    </source>
</evidence>
<dbReference type="SMART" id="SM00505">
    <property type="entry name" value="Knot1"/>
    <property type="match status" value="1"/>
</dbReference>
<comment type="caution">
    <text evidence="5">The sequence shown here is derived from an EMBL/GenBank/DDBJ whole genome shotgun (WGS) entry which is preliminary data.</text>
</comment>
<evidence type="ECO:0000256" key="2">
    <source>
        <dbReference type="ARBA" id="ARBA00023157"/>
    </source>
</evidence>
<feature type="domain" description="Knottins-like" evidence="4">
    <location>
        <begin position="36"/>
        <end position="81"/>
    </location>
</feature>
<evidence type="ECO:0000313" key="5">
    <source>
        <dbReference type="EMBL" id="KMZ56192.1"/>
    </source>
</evidence>
<feature type="chain" id="PRO_5005526874" description="Knottins-like domain-containing protein" evidence="3">
    <location>
        <begin position="26"/>
        <end position="81"/>
    </location>
</feature>
<organism evidence="5 6">
    <name type="scientific">Zostera marina</name>
    <name type="common">Eelgrass</name>
    <dbReference type="NCBI Taxonomy" id="29655"/>
    <lineage>
        <taxon>Eukaryota</taxon>
        <taxon>Viridiplantae</taxon>
        <taxon>Streptophyta</taxon>
        <taxon>Embryophyta</taxon>
        <taxon>Tracheophyta</taxon>
        <taxon>Spermatophyta</taxon>
        <taxon>Magnoliopsida</taxon>
        <taxon>Liliopsida</taxon>
        <taxon>Zosteraceae</taxon>
        <taxon>Zostera</taxon>
    </lineage>
</organism>